<feature type="transmembrane region" description="Helical" evidence="5">
    <location>
        <begin position="103"/>
        <end position="123"/>
    </location>
</feature>
<feature type="transmembrane region" description="Helical" evidence="5">
    <location>
        <begin position="225"/>
        <end position="242"/>
    </location>
</feature>
<dbReference type="Pfam" id="PF03151">
    <property type="entry name" value="TPT"/>
    <property type="match status" value="1"/>
</dbReference>
<feature type="domain" description="Sugar phosphate transporter" evidence="6">
    <location>
        <begin position="40"/>
        <end position="333"/>
    </location>
</feature>
<comment type="subcellular location">
    <subcellularLocation>
        <location evidence="1">Membrane</location>
        <topology evidence="1">Multi-pass membrane protein</topology>
    </subcellularLocation>
</comment>
<accession>A0A6F9DSY0</accession>
<keyword evidence="3 5" id="KW-1133">Transmembrane helix</keyword>
<sequence length="386" mass="43240">MGHKNGVGSSLRGITMHIVHPKQSNESQSSKGKAFSLVVKTLCLILFYYIFSIGLTFYNKWMFKRFHYPLMTTCLHFLFVFVYCGTCRILCTRCRENTPTLSWTLYLKKVFITGFASALDIGLSNWSFVFITVSLYTMVKSTAVIFILGFSLILKLEKPRWSLIIVVGLISGGLFLFVFESTQFNPEGFILVLTASFLGGIRWTLSQILTQKKELNLTNPIDLTYHLTPTMFVGLFPLALAHEGLPFFSSSFLFASETVGEMVPALLMILVGGILAFLLSVSEYLLLSSTSSLTLSICGIFKEIATLLLDSTYNGSKFTAMNWVGFLICISGIGCHVYLKYKHSQDESPSKSSSTEEENVQLSLLKNINLDSDSESENEIFNINHR</sequence>
<feature type="transmembrane region" description="Helical" evidence="5">
    <location>
        <begin position="321"/>
        <end position="339"/>
    </location>
</feature>
<feature type="transmembrane region" description="Helical" evidence="5">
    <location>
        <begin position="188"/>
        <end position="205"/>
    </location>
</feature>
<protein>
    <submittedName>
        <fullName evidence="7">Solute carrier family 35 member C2</fullName>
    </submittedName>
</protein>
<evidence type="ECO:0000313" key="7">
    <source>
        <dbReference type="EMBL" id="CAB3266239.1"/>
    </source>
</evidence>
<name>A0A6F9DSY0_9ASCI</name>
<proteinExistence type="evidence at transcript level"/>
<dbReference type="EMBL" id="LR790377">
    <property type="protein sequence ID" value="CAB3266239.1"/>
    <property type="molecule type" value="mRNA"/>
</dbReference>
<evidence type="ECO:0000256" key="4">
    <source>
        <dbReference type="ARBA" id="ARBA00023136"/>
    </source>
</evidence>
<evidence type="ECO:0000256" key="1">
    <source>
        <dbReference type="ARBA" id="ARBA00004141"/>
    </source>
</evidence>
<keyword evidence="4 5" id="KW-0472">Membrane</keyword>
<dbReference type="InterPro" id="IPR050186">
    <property type="entry name" value="TPT_transporter"/>
</dbReference>
<evidence type="ECO:0000256" key="3">
    <source>
        <dbReference type="ARBA" id="ARBA00022989"/>
    </source>
</evidence>
<feature type="transmembrane region" description="Helical" evidence="5">
    <location>
        <begin position="161"/>
        <end position="182"/>
    </location>
</feature>
<evidence type="ECO:0000256" key="5">
    <source>
        <dbReference type="SAM" id="Phobius"/>
    </source>
</evidence>
<keyword evidence="2 5" id="KW-0812">Transmembrane</keyword>
<dbReference type="AlphaFoldDB" id="A0A6F9DSY0"/>
<dbReference type="InterPro" id="IPR004853">
    <property type="entry name" value="Sugar_P_trans_dom"/>
</dbReference>
<feature type="transmembrane region" description="Helical" evidence="5">
    <location>
        <begin position="293"/>
        <end position="309"/>
    </location>
</feature>
<feature type="transmembrane region" description="Helical" evidence="5">
    <location>
        <begin position="129"/>
        <end position="154"/>
    </location>
</feature>
<feature type="transmembrane region" description="Helical" evidence="5">
    <location>
        <begin position="262"/>
        <end position="281"/>
    </location>
</feature>
<gene>
    <name evidence="7" type="primary">Slc35c2</name>
</gene>
<dbReference type="PANTHER" id="PTHR11132">
    <property type="entry name" value="SOLUTE CARRIER FAMILY 35"/>
    <property type="match status" value="1"/>
</dbReference>
<feature type="transmembrane region" description="Helical" evidence="5">
    <location>
        <begin position="37"/>
        <end position="58"/>
    </location>
</feature>
<feature type="transmembrane region" description="Helical" evidence="5">
    <location>
        <begin position="70"/>
        <end position="91"/>
    </location>
</feature>
<organism evidence="7">
    <name type="scientific">Phallusia mammillata</name>
    <dbReference type="NCBI Taxonomy" id="59560"/>
    <lineage>
        <taxon>Eukaryota</taxon>
        <taxon>Metazoa</taxon>
        <taxon>Chordata</taxon>
        <taxon>Tunicata</taxon>
        <taxon>Ascidiacea</taxon>
        <taxon>Phlebobranchia</taxon>
        <taxon>Ascidiidae</taxon>
        <taxon>Phallusia</taxon>
    </lineage>
</organism>
<dbReference type="GO" id="GO:0016020">
    <property type="term" value="C:membrane"/>
    <property type="evidence" value="ECO:0007669"/>
    <property type="project" value="UniProtKB-SubCell"/>
</dbReference>
<reference evidence="7" key="1">
    <citation type="submission" date="2020-04" db="EMBL/GenBank/DDBJ databases">
        <authorList>
            <person name="Neveu A P."/>
        </authorList>
    </citation>
    <scope>NUCLEOTIDE SEQUENCE</scope>
    <source>
        <tissue evidence="7">Whole embryo</tissue>
    </source>
</reference>
<evidence type="ECO:0000256" key="2">
    <source>
        <dbReference type="ARBA" id="ARBA00022692"/>
    </source>
</evidence>
<evidence type="ECO:0000259" key="6">
    <source>
        <dbReference type="Pfam" id="PF03151"/>
    </source>
</evidence>